<evidence type="ECO:0000259" key="1">
    <source>
        <dbReference type="Pfam" id="PF05699"/>
    </source>
</evidence>
<dbReference type="InterPro" id="IPR008906">
    <property type="entry name" value="HATC_C_dom"/>
</dbReference>
<reference evidence="2" key="2">
    <citation type="submission" date="2016-06" db="EMBL/GenBank/DDBJ databases">
        <title>The genome of a short-lived fish provides insights into sex chromosome evolution and the genetic control of aging.</title>
        <authorList>
            <person name="Reichwald K."/>
            <person name="Felder M."/>
            <person name="Petzold A."/>
            <person name="Koch P."/>
            <person name="Groth M."/>
            <person name="Platzer M."/>
        </authorList>
    </citation>
    <scope>NUCLEOTIDE SEQUENCE</scope>
    <source>
        <tissue evidence="2">Brain</tissue>
    </source>
</reference>
<dbReference type="Pfam" id="PF05699">
    <property type="entry name" value="Dimer_Tnp_hAT"/>
    <property type="match status" value="1"/>
</dbReference>
<dbReference type="GO" id="GO:0046983">
    <property type="term" value="F:protein dimerization activity"/>
    <property type="evidence" value="ECO:0007669"/>
    <property type="project" value="InterPro"/>
</dbReference>
<name>A0A1A8R6F7_9TELE</name>
<evidence type="ECO:0000313" key="3">
    <source>
        <dbReference type="EMBL" id="SBS02486.1"/>
    </source>
</evidence>
<dbReference type="PANTHER" id="PTHR46880">
    <property type="entry name" value="RAS-ASSOCIATING DOMAIN-CONTAINING PROTEIN"/>
    <property type="match status" value="1"/>
</dbReference>
<dbReference type="InterPro" id="IPR012337">
    <property type="entry name" value="RNaseH-like_sf"/>
</dbReference>
<gene>
    <name evidence="2" type="primary">Nfu_g_1_007258</name>
    <name evidence="3" type="synonym">Nfu_g_1_002369</name>
</gene>
<dbReference type="EMBL" id="HAEG01016362">
    <property type="protein sequence ID" value="SBS02486.1"/>
    <property type="molecule type" value="Transcribed_RNA"/>
</dbReference>
<feature type="domain" description="HAT C-terminal dimerisation" evidence="1">
    <location>
        <begin position="444"/>
        <end position="501"/>
    </location>
</feature>
<accession>A0A1A8R6F7</accession>
<evidence type="ECO:0000313" key="2">
    <source>
        <dbReference type="EMBL" id="SBS01008.1"/>
    </source>
</evidence>
<proteinExistence type="predicted"/>
<sequence>MHCLLDEQKGMEIGETYRTRKQAKTFIGYIAQAEKESVQEEFAAGKFLSLMSDGCADSAVIEEEIIYGRQAVKGQICVKFLGIEAVAKANAENITSAITAGVCKGLGVEEGTWKKKLVAVSTDGAAVMLGGKSGVVTRLTADLPHVLPVHCMPHRLELSFKDAASKNPCHKKLDALLTGLYTFYHYSPLNRANLKASFEALGKKPLMPTRATGTRWVSHLLTALDHFLRGYSAIVQHLEQIQSPDSTGVRSDQQAKARNYYRAATSLDVIKYAWFLSDVLAHLSNLSRKMQKTNVTMAALHEALQSTKTVLLTYKRKPGPMLQSFGNKMTFEGRELSGDGRSFQSSHPNLIDDLVANMENRFGHVKGGVLHATNIADFGFWPDKVNMTDFGDAAVDILVGHFKPVLEDAGVQVDKVADEWTILRSKVYQQPDWMEFINKVTWCELNRRYFDECPNILQLVDLLLTLPASTAECERGFNHMKMIKSDWRSSLSGKSVGELMSVLLLSADIKNFDPKPAINIWFHDVQRRRRLDFMDGKTSTAAEMDDTEPEEDFMCVGQGRLLSMTSKKYDDELDKDFEVE</sequence>
<dbReference type="AlphaFoldDB" id="A0A1A8R6F7"/>
<dbReference type="SUPFAM" id="SSF53098">
    <property type="entry name" value="Ribonuclease H-like"/>
    <property type="match status" value="1"/>
</dbReference>
<reference evidence="2" key="1">
    <citation type="submission" date="2016-05" db="EMBL/GenBank/DDBJ databases">
        <authorList>
            <person name="Lavstsen T."/>
            <person name="Jespersen J.S."/>
        </authorList>
    </citation>
    <scope>NUCLEOTIDE SEQUENCE</scope>
    <source>
        <tissue evidence="2">Brain</tissue>
    </source>
</reference>
<protein>
    <recommendedName>
        <fullName evidence="1">HAT C-terminal dimerisation domain-containing protein</fullName>
    </recommendedName>
</protein>
<dbReference type="PANTHER" id="PTHR46880:SF9">
    <property type="entry name" value="ZINC FINGER PROTEIN 862"/>
    <property type="match status" value="1"/>
</dbReference>
<organism evidence="2">
    <name type="scientific">Nothobranchius pienaari</name>
    <dbReference type="NCBI Taxonomy" id="704102"/>
    <lineage>
        <taxon>Eukaryota</taxon>
        <taxon>Metazoa</taxon>
        <taxon>Chordata</taxon>
        <taxon>Craniata</taxon>
        <taxon>Vertebrata</taxon>
        <taxon>Euteleostomi</taxon>
        <taxon>Actinopterygii</taxon>
        <taxon>Neopterygii</taxon>
        <taxon>Teleostei</taxon>
        <taxon>Neoteleostei</taxon>
        <taxon>Acanthomorphata</taxon>
        <taxon>Ovalentaria</taxon>
        <taxon>Atherinomorphae</taxon>
        <taxon>Cyprinodontiformes</taxon>
        <taxon>Nothobranchiidae</taxon>
        <taxon>Nothobranchius</taxon>
    </lineage>
</organism>
<dbReference type="EMBL" id="HAEG01015767">
    <property type="protein sequence ID" value="SBS01008.1"/>
    <property type="molecule type" value="Transcribed_RNA"/>
</dbReference>